<proteinExistence type="inferred from homology"/>
<dbReference type="EMBL" id="JBHUHQ010000006">
    <property type="protein sequence ID" value="MFD2043290.1"/>
    <property type="molecule type" value="Genomic_DNA"/>
</dbReference>
<protein>
    <recommendedName>
        <fullName evidence="5">Transport permease protein</fullName>
    </recommendedName>
</protein>
<evidence type="ECO:0000256" key="4">
    <source>
        <dbReference type="ARBA" id="ARBA00023136"/>
    </source>
</evidence>
<keyword evidence="5" id="KW-0813">Transport</keyword>
<accession>A0ABW4VZA3</accession>
<organism evidence="7 8">
    <name type="scientific">Ornithinibacillus salinisoli</name>
    <dbReference type="NCBI Taxonomy" id="1848459"/>
    <lineage>
        <taxon>Bacteria</taxon>
        <taxon>Bacillati</taxon>
        <taxon>Bacillota</taxon>
        <taxon>Bacilli</taxon>
        <taxon>Bacillales</taxon>
        <taxon>Bacillaceae</taxon>
        <taxon>Ornithinibacillus</taxon>
    </lineage>
</organism>
<evidence type="ECO:0000259" key="6">
    <source>
        <dbReference type="PROSITE" id="PS51012"/>
    </source>
</evidence>
<evidence type="ECO:0000256" key="5">
    <source>
        <dbReference type="RuleBase" id="RU361157"/>
    </source>
</evidence>
<feature type="transmembrane region" description="Helical" evidence="5">
    <location>
        <begin position="105"/>
        <end position="131"/>
    </location>
</feature>
<dbReference type="PIRSF" id="PIRSF006648">
    <property type="entry name" value="DrrB"/>
    <property type="match status" value="1"/>
</dbReference>
<feature type="transmembrane region" description="Helical" evidence="5">
    <location>
        <begin position="143"/>
        <end position="166"/>
    </location>
</feature>
<keyword evidence="3 5" id="KW-1133">Transmembrane helix</keyword>
<dbReference type="InterPro" id="IPR047817">
    <property type="entry name" value="ABC2_TM_bact-type"/>
</dbReference>
<feature type="domain" description="ABC transmembrane type-2" evidence="6">
    <location>
        <begin position="29"/>
        <end position="254"/>
    </location>
</feature>
<dbReference type="InterPro" id="IPR013525">
    <property type="entry name" value="ABC2_TM"/>
</dbReference>
<feature type="transmembrane region" description="Helical" evidence="5">
    <location>
        <begin position="173"/>
        <end position="191"/>
    </location>
</feature>
<name>A0ABW4VZA3_9BACI</name>
<sequence>MSESRWYWTILDGWTMSKRSFKHIFRNPESLFLSIGLPITLMLMFVYVFGGAIQTGTDYVNYVIPGVIITCVGYGSTMTSISITQDMVDGLFERFRSMPIQPSSLLVGHVIGSFVRNIISTTLVFFVAFLIGFRPNAGLLEWVGIIAVLSLFLFAMNWLAVVFGLLAKSVESASAFTFLIMFLPYVSSAFVPTETMPTWLHAFADKQPMTPLIETLRGLLIGTPIGDNHWLTLYWFGGLLVVAIITAVVLFKRRKQE</sequence>
<dbReference type="PANTHER" id="PTHR43229:SF2">
    <property type="entry name" value="NODULATION PROTEIN J"/>
    <property type="match status" value="1"/>
</dbReference>
<reference evidence="8" key="1">
    <citation type="journal article" date="2019" name="Int. J. Syst. Evol. Microbiol.">
        <title>The Global Catalogue of Microorganisms (GCM) 10K type strain sequencing project: providing services to taxonomists for standard genome sequencing and annotation.</title>
        <authorList>
            <consortium name="The Broad Institute Genomics Platform"/>
            <consortium name="The Broad Institute Genome Sequencing Center for Infectious Disease"/>
            <person name="Wu L."/>
            <person name="Ma J."/>
        </authorList>
    </citation>
    <scope>NUCLEOTIDE SEQUENCE [LARGE SCALE GENOMIC DNA]</scope>
    <source>
        <strain evidence="8">R28</strain>
    </source>
</reference>
<evidence type="ECO:0000256" key="3">
    <source>
        <dbReference type="ARBA" id="ARBA00022989"/>
    </source>
</evidence>
<keyword evidence="4 5" id="KW-0472">Membrane</keyword>
<keyword evidence="8" id="KW-1185">Reference proteome</keyword>
<keyword evidence="2 5" id="KW-0812">Transmembrane</keyword>
<dbReference type="Pfam" id="PF01061">
    <property type="entry name" value="ABC2_membrane"/>
    <property type="match status" value="1"/>
</dbReference>
<evidence type="ECO:0000313" key="8">
    <source>
        <dbReference type="Proteomes" id="UP001597383"/>
    </source>
</evidence>
<comment type="caution">
    <text evidence="7">The sequence shown here is derived from an EMBL/GenBank/DDBJ whole genome shotgun (WGS) entry which is preliminary data.</text>
</comment>
<feature type="transmembrane region" description="Helical" evidence="5">
    <location>
        <begin position="233"/>
        <end position="251"/>
    </location>
</feature>
<dbReference type="InterPro" id="IPR000412">
    <property type="entry name" value="ABC_2_transport"/>
</dbReference>
<dbReference type="PROSITE" id="PS51012">
    <property type="entry name" value="ABC_TM2"/>
    <property type="match status" value="1"/>
</dbReference>
<dbReference type="RefSeq" id="WP_377555018.1">
    <property type="nucleotide sequence ID" value="NZ_JBHUHQ010000006.1"/>
</dbReference>
<feature type="transmembrane region" description="Helical" evidence="5">
    <location>
        <begin position="62"/>
        <end position="84"/>
    </location>
</feature>
<gene>
    <name evidence="7" type="ORF">ACFSJF_03200</name>
</gene>
<evidence type="ECO:0000313" key="7">
    <source>
        <dbReference type="EMBL" id="MFD2043290.1"/>
    </source>
</evidence>
<evidence type="ECO:0000256" key="2">
    <source>
        <dbReference type="ARBA" id="ARBA00022692"/>
    </source>
</evidence>
<comment type="similarity">
    <text evidence="5">Belongs to the ABC-2 integral membrane protein family.</text>
</comment>
<feature type="transmembrane region" description="Helical" evidence="5">
    <location>
        <begin position="31"/>
        <end position="50"/>
    </location>
</feature>
<evidence type="ECO:0000256" key="1">
    <source>
        <dbReference type="ARBA" id="ARBA00004141"/>
    </source>
</evidence>
<dbReference type="Proteomes" id="UP001597383">
    <property type="component" value="Unassembled WGS sequence"/>
</dbReference>
<dbReference type="PANTHER" id="PTHR43229">
    <property type="entry name" value="NODULATION PROTEIN J"/>
    <property type="match status" value="1"/>
</dbReference>
<comment type="subcellular location">
    <subcellularLocation>
        <location evidence="5">Cell membrane</location>
        <topology evidence="5">Multi-pass membrane protein</topology>
    </subcellularLocation>
    <subcellularLocation>
        <location evidence="1">Membrane</location>
        <topology evidence="1">Multi-pass membrane protein</topology>
    </subcellularLocation>
</comment>
<dbReference type="InterPro" id="IPR051784">
    <property type="entry name" value="Nod_factor_ABC_transporter"/>
</dbReference>
<keyword evidence="5" id="KW-1003">Cell membrane</keyword>